<organism evidence="1">
    <name type="scientific">marine sediment metagenome</name>
    <dbReference type="NCBI Taxonomy" id="412755"/>
    <lineage>
        <taxon>unclassified sequences</taxon>
        <taxon>metagenomes</taxon>
        <taxon>ecological metagenomes</taxon>
    </lineage>
</organism>
<gene>
    <name evidence="1" type="ORF">LCGC14_2666340</name>
</gene>
<proteinExistence type="predicted"/>
<comment type="caution">
    <text evidence="1">The sequence shown here is derived from an EMBL/GenBank/DDBJ whole genome shotgun (WGS) entry which is preliminary data.</text>
</comment>
<protein>
    <submittedName>
        <fullName evidence="1">Uncharacterized protein</fullName>
    </submittedName>
</protein>
<name>A0A0F8ZQI3_9ZZZZ</name>
<reference evidence="1" key="1">
    <citation type="journal article" date="2015" name="Nature">
        <title>Complex archaea that bridge the gap between prokaryotes and eukaryotes.</title>
        <authorList>
            <person name="Spang A."/>
            <person name="Saw J.H."/>
            <person name="Jorgensen S.L."/>
            <person name="Zaremba-Niedzwiedzka K."/>
            <person name="Martijn J."/>
            <person name="Lind A.E."/>
            <person name="van Eijk R."/>
            <person name="Schleper C."/>
            <person name="Guy L."/>
            <person name="Ettema T.J."/>
        </authorList>
    </citation>
    <scope>NUCLEOTIDE SEQUENCE</scope>
</reference>
<sequence length="292" mass="33415">MIDLRFSNVDPPEPEPSKTIYADILNLPDPMELGVCVRVFNLDDVGLYMQLAGSHANWTFNTVNFGLRASGTNYYYPKITFGSRVKPTVETTEIIQVTLNAYTDSGYSNLKWTMTRNITVFIVNSVDGSWTLDEDDDFDDGTVQGWAAQTSPQPPANIGVANDFVLSAPWSLKANNNRPTAFDTSLWIYKTFNTPDKDNVLAVADLRFDRALGVQYGFNVQILIDGVLTVYPLPQEPWPTRTFRLGFWYRFVFPLPRDSTIEIRFRFRGVSNSHPWWLYLWMDDFKIISKDD</sequence>
<evidence type="ECO:0000313" key="1">
    <source>
        <dbReference type="EMBL" id="KKK96083.1"/>
    </source>
</evidence>
<dbReference type="AlphaFoldDB" id="A0A0F8ZQI3"/>
<accession>A0A0F8ZQI3</accession>
<dbReference type="EMBL" id="LAZR01046634">
    <property type="protein sequence ID" value="KKK96083.1"/>
    <property type="molecule type" value="Genomic_DNA"/>
</dbReference>